<keyword evidence="3" id="KW-0732">Signal</keyword>
<feature type="domain" description="Transglycosylase SLT" evidence="6">
    <location>
        <begin position="597"/>
        <end position="702"/>
    </location>
</feature>
<evidence type="ECO:0000256" key="4">
    <source>
        <dbReference type="SAM" id="MobiDB-lite"/>
    </source>
</evidence>
<reference evidence="8" key="1">
    <citation type="journal article" date="2019" name="Int. J. Syst. Evol. Microbiol.">
        <title>The Global Catalogue of Microorganisms (GCM) 10K type strain sequencing project: providing services to taxonomists for standard genome sequencing and annotation.</title>
        <authorList>
            <consortium name="The Broad Institute Genomics Platform"/>
            <consortium name="The Broad Institute Genome Sequencing Center for Infectious Disease"/>
            <person name="Wu L."/>
            <person name="Ma J."/>
        </authorList>
    </citation>
    <scope>NUCLEOTIDE SEQUENCE [LARGE SCALE GENOMIC DNA]</scope>
    <source>
        <strain evidence="8">CCM 7941</strain>
    </source>
</reference>
<evidence type="ECO:0000313" key="7">
    <source>
        <dbReference type="EMBL" id="MFC3267152.1"/>
    </source>
</evidence>
<comment type="caution">
    <text evidence="7">The sequence shown here is derived from an EMBL/GenBank/DDBJ whole genome shotgun (WGS) entry which is preliminary data.</text>
</comment>
<keyword evidence="5" id="KW-0472">Membrane</keyword>
<proteinExistence type="inferred from homology"/>
<comment type="similarity">
    <text evidence="1">Belongs to the transglycosylase Slt family.</text>
</comment>
<dbReference type="PANTHER" id="PTHR37423:SF2">
    <property type="entry name" value="MEMBRANE-BOUND LYTIC MUREIN TRANSGLYCOSYLASE C"/>
    <property type="match status" value="1"/>
</dbReference>
<gene>
    <name evidence="7" type="ORF">ACFOEX_12435</name>
</gene>
<keyword evidence="8" id="KW-1185">Reference proteome</keyword>
<dbReference type="Gene3D" id="1.10.530.10">
    <property type="match status" value="1"/>
</dbReference>
<evidence type="ECO:0000256" key="1">
    <source>
        <dbReference type="ARBA" id="ARBA00007734"/>
    </source>
</evidence>
<dbReference type="PANTHER" id="PTHR37423">
    <property type="entry name" value="SOLUBLE LYTIC MUREIN TRANSGLYCOSYLASE-RELATED"/>
    <property type="match status" value="1"/>
</dbReference>
<dbReference type="InterPro" id="IPR008939">
    <property type="entry name" value="Lytic_TGlycosylase_superhlx_U"/>
</dbReference>
<dbReference type="Pfam" id="PF01464">
    <property type="entry name" value="SLT"/>
    <property type="match status" value="1"/>
</dbReference>
<evidence type="ECO:0000259" key="6">
    <source>
        <dbReference type="Pfam" id="PF01464"/>
    </source>
</evidence>
<dbReference type="Proteomes" id="UP001595536">
    <property type="component" value="Unassembled WGS sequence"/>
</dbReference>
<evidence type="ECO:0000256" key="2">
    <source>
        <dbReference type="ARBA" id="ARBA00009387"/>
    </source>
</evidence>
<feature type="transmembrane region" description="Helical" evidence="5">
    <location>
        <begin position="27"/>
        <end position="49"/>
    </location>
</feature>
<dbReference type="PROSITE" id="PS00922">
    <property type="entry name" value="TRANSGLYCOSYLASE"/>
    <property type="match status" value="1"/>
</dbReference>
<dbReference type="InterPro" id="IPR008258">
    <property type="entry name" value="Transglycosylase_SLT_dom_1"/>
</dbReference>
<keyword evidence="5" id="KW-1133">Transmembrane helix</keyword>
<name>A0ABV7LGU0_9HYPH</name>
<dbReference type="CDD" id="cd13401">
    <property type="entry name" value="Slt70-like"/>
    <property type="match status" value="1"/>
</dbReference>
<sequence>MNEPLNFPAAGTPAASASGAPASRRRALAAGVALAALGVLVPGVAVLVMTGREGCDGACPGRLVASRPAPPAPVPGGAVPPGQDAAAAQREAALRALRDIRPGPPPALDDPALTVNDAPVVAPPTGVPAEPLRQALAAYRDGRAGAGDALAASLGDPVARMLLEWTAIRYNGATMPFARINAFLQRHPDWPAPEPVQRQAEYALMREKAPAAIVLAFFDRREPLTPHGAFMLASALKADGRIAAARQVAVDAWRNQPMPAALEKRFAEAFPEALTRAEHRNRMEHFLLRTDWPTALRAAAMAGPDYVLLARARMAVMQPKQPGKAAEKALMAVPEALRRDVSWRYSRAVYLRKTDDNEGARAIHMATPVSELAVDGGDEWWIERRILARRFLDAGRADVAYALVREHGAERDRLKIEAEFHAGWIALRYLARPQQALAHFDAAANIARTPVSTARALYWRGRAREALGDIPAAQKDYAAAARHGVTFYGQAARARLGDDSGPVDAAPAPDLRLLDAPPLRAIRLLHEAGADDMAGPLYAGLARNAGDAAVIDLAARLAAGRNDARAMVTIGKAAMQRGLPLAHVAWPVQGAPRPQLARQDVEPAMVLAIARQESVFDPAAVSPAGARGLMQLMPATARRTAERASLPFDQGRLTSDPAYNVTLGAHHFGELLDDWNGSYILAIAAYNAGGGNVKKWLAAHGDPRDPAVDPLDWIELIPFAETRNYVQRVLENLQVYRSRLQPGAPLRLAADLRRGVALAGQERQAGPAAPAAADGETTSSIRPQPPQL</sequence>
<comment type="similarity">
    <text evidence="2">Belongs to the virb1 family.</text>
</comment>
<dbReference type="SUPFAM" id="SSF53955">
    <property type="entry name" value="Lysozyme-like"/>
    <property type="match status" value="1"/>
</dbReference>
<evidence type="ECO:0000256" key="5">
    <source>
        <dbReference type="SAM" id="Phobius"/>
    </source>
</evidence>
<dbReference type="RefSeq" id="WP_376830388.1">
    <property type="nucleotide sequence ID" value="NZ_JBHLWR010000006.1"/>
</dbReference>
<dbReference type="EMBL" id="JBHRUV010000084">
    <property type="protein sequence ID" value="MFC3267152.1"/>
    <property type="molecule type" value="Genomic_DNA"/>
</dbReference>
<feature type="region of interest" description="Disordered" evidence="4">
    <location>
        <begin position="760"/>
        <end position="788"/>
    </location>
</feature>
<evidence type="ECO:0000313" key="8">
    <source>
        <dbReference type="Proteomes" id="UP001595536"/>
    </source>
</evidence>
<dbReference type="InterPro" id="IPR023346">
    <property type="entry name" value="Lysozyme-like_dom_sf"/>
</dbReference>
<organism evidence="7 8">
    <name type="scientific">Camelimonas abortus</name>
    <dbReference type="NCBI Taxonomy" id="1017184"/>
    <lineage>
        <taxon>Bacteria</taxon>
        <taxon>Pseudomonadati</taxon>
        <taxon>Pseudomonadota</taxon>
        <taxon>Alphaproteobacteria</taxon>
        <taxon>Hyphomicrobiales</taxon>
        <taxon>Chelatococcaceae</taxon>
        <taxon>Camelimonas</taxon>
    </lineage>
</organism>
<accession>A0ABV7LGU0</accession>
<keyword evidence="5" id="KW-0812">Transmembrane</keyword>
<dbReference type="InterPro" id="IPR000189">
    <property type="entry name" value="Transglyc_AS"/>
</dbReference>
<protein>
    <submittedName>
        <fullName evidence="7">Transglycosylase SLT domain-containing protein</fullName>
    </submittedName>
</protein>
<dbReference type="SUPFAM" id="SSF48435">
    <property type="entry name" value="Bacterial muramidases"/>
    <property type="match status" value="1"/>
</dbReference>
<evidence type="ECO:0000256" key="3">
    <source>
        <dbReference type="ARBA" id="ARBA00022729"/>
    </source>
</evidence>
<dbReference type="Gene3D" id="1.25.20.10">
    <property type="entry name" value="Bacterial muramidases"/>
    <property type="match status" value="1"/>
</dbReference>
<feature type="compositionally biased region" description="Low complexity" evidence="4">
    <location>
        <begin position="760"/>
        <end position="773"/>
    </location>
</feature>